<comment type="caution">
    <text evidence="2">The sequence shown here is derived from an EMBL/GenBank/DDBJ whole genome shotgun (WGS) entry which is preliminary data.</text>
</comment>
<name>A0A8H4RUM3_9HELO</name>
<protein>
    <submittedName>
        <fullName evidence="2">Uncharacterized protein</fullName>
    </submittedName>
</protein>
<sequence length="331" mass="36705">MCFTFTKHYERCGCDVPGREQSNGCGGNCTGDNITYNETLDASISDYCLDHKPQTATPPTSSDSEGSAGSTSVMEKPTVQSNLSGKARCLILCSPRNHSIDANKSIKDIADQVSPIVKGVIDFAEADYSKAAFIGLFLSAKKLYIVFDYDNPDHSDCRVMAFKVRRHIKPIFVPATEVHKRVKSWKSYPHIHHRNDNIVIPTRQHSFSQACHPRRNAGFPKCQNPRILIISRPTPNSKPCYCQYQRQSHSSSKRCAAFNTLPPPQIHLCRPYRRPINDAATSPIPTQITPLTHADFSAWDLPTGEITAAGSREVAEGELEGDGIADEKENM</sequence>
<proteinExistence type="predicted"/>
<evidence type="ECO:0000256" key="1">
    <source>
        <dbReference type="SAM" id="MobiDB-lite"/>
    </source>
</evidence>
<accession>A0A8H4RUM3</accession>
<reference evidence="2 3" key="1">
    <citation type="submission" date="2020-03" db="EMBL/GenBank/DDBJ databases">
        <title>Draft Genome Sequence of Cudoniella acicularis.</title>
        <authorList>
            <person name="Buettner E."/>
            <person name="Kellner H."/>
        </authorList>
    </citation>
    <scope>NUCLEOTIDE SEQUENCE [LARGE SCALE GENOMIC DNA]</scope>
    <source>
        <strain evidence="2 3">DSM 108380</strain>
    </source>
</reference>
<dbReference type="AlphaFoldDB" id="A0A8H4RUM3"/>
<organism evidence="2 3">
    <name type="scientific">Cudoniella acicularis</name>
    <dbReference type="NCBI Taxonomy" id="354080"/>
    <lineage>
        <taxon>Eukaryota</taxon>
        <taxon>Fungi</taxon>
        <taxon>Dikarya</taxon>
        <taxon>Ascomycota</taxon>
        <taxon>Pezizomycotina</taxon>
        <taxon>Leotiomycetes</taxon>
        <taxon>Helotiales</taxon>
        <taxon>Tricladiaceae</taxon>
        <taxon>Cudoniella</taxon>
    </lineage>
</organism>
<gene>
    <name evidence="2" type="ORF">G7Y89_g2842</name>
</gene>
<feature type="compositionally biased region" description="Low complexity" evidence="1">
    <location>
        <begin position="60"/>
        <end position="72"/>
    </location>
</feature>
<dbReference type="EMBL" id="JAAMPI010000131">
    <property type="protein sequence ID" value="KAF4635259.1"/>
    <property type="molecule type" value="Genomic_DNA"/>
</dbReference>
<keyword evidence="3" id="KW-1185">Reference proteome</keyword>
<feature type="region of interest" description="Disordered" evidence="1">
    <location>
        <begin position="53"/>
        <end position="80"/>
    </location>
</feature>
<evidence type="ECO:0000313" key="3">
    <source>
        <dbReference type="Proteomes" id="UP000566819"/>
    </source>
</evidence>
<dbReference type="OrthoDB" id="5430428at2759"/>
<evidence type="ECO:0000313" key="2">
    <source>
        <dbReference type="EMBL" id="KAF4635259.1"/>
    </source>
</evidence>
<dbReference type="Proteomes" id="UP000566819">
    <property type="component" value="Unassembled WGS sequence"/>
</dbReference>
<feature type="region of interest" description="Disordered" evidence="1">
    <location>
        <begin position="309"/>
        <end position="331"/>
    </location>
</feature>